<keyword evidence="1" id="KW-1133">Transmembrane helix</keyword>
<feature type="transmembrane region" description="Helical" evidence="1">
    <location>
        <begin position="38"/>
        <end position="58"/>
    </location>
</feature>
<dbReference type="KEGG" id="naj:B1756_06515"/>
<keyword evidence="1" id="KW-0812">Transmembrane</keyword>
<dbReference type="InterPro" id="IPR021309">
    <property type="entry name" value="YgaP-like_TM"/>
</dbReference>
<dbReference type="AlphaFoldDB" id="A0A2Z2HQN6"/>
<organism evidence="3 4">
    <name type="scientific">Natrarchaeobaculum aegyptiacum</name>
    <dbReference type="NCBI Taxonomy" id="745377"/>
    <lineage>
        <taxon>Archaea</taxon>
        <taxon>Methanobacteriati</taxon>
        <taxon>Methanobacteriota</taxon>
        <taxon>Stenosarchaea group</taxon>
        <taxon>Halobacteria</taxon>
        <taxon>Halobacteriales</taxon>
        <taxon>Natrialbaceae</taxon>
        <taxon>Natrarchaeobaculum</taxon>
    </lineage>
</organism>
<name>A0A2Z2HQN6_9EURY</name>
<dbReference type="GeneID" id="32893716"/>
<keyword evidence="4" id="KW-1185">Reference proteome</keyword>
<reference evidence="4" key="1">
    <citation type="submission" date="2017-02" db="EMBL/GenBank/DDBJ databases">
        <title>Natronthermophilus aegyptiacus gen. nov.,sp. nov., an aerobic, extremely halophilic alkalithermophilic archaeon isolated from the athalassohaline Wadi An Natrun, Egypt.</title>
        <authorList>
            <person name="Zhao B."/>
        </authorList>
    </citation>
    <scope>NUCLEOTIDE SEQUENCE [LARGE SCALE GENOMIC DNA]</scope>
    <source>
        <strain evidence="4">JW/NM-HA 15</strain>
    </source>
</reference>
<keyword evidence="1" id="KW-0472">Membrane</keyword>
<dbReference type="Pfam" id="PF11127">
    <property type="entry name" value="YgaP-like_TM"/>
    <property type="match status" value="1"/>
</dbReference>
<accession>A0A2Z2HQN6</accession>
<proteinExistence type="predicted"/>
<gene>
    <name evidence="3" type="ORF">B1756_06515</name>
</gene>
<evidence type="ECO:0000259" key="2">
    <source>
        <dbReference type="Pfam" id="PF11127"/>
    </source>
</evidence>
<dbReference type="Proteomes" id="UP000250088">
    <property type="component" value="Chromosome"/>
</dbReference>
<evidence type="ECO:0000313" key="3">
    <source>
        <dbReference type="EMBL" id="ARS89431.1"/>
    </source>
</evidence>
<dbReference type="EMBL" id="CP019893">
    <property type="protein sequence ID" value="ARS89431.1"/>
    <property type="molecule type" value="Genomic_DNA"/>
</dbReference>
<dbReference type="RefSeq" id="WP_086887809.1">
    <property type="nucleotide sequence ID" value="NZ_CP019893.1"/>
</dbReference>
<feature type="transmembrane region" description="Helical" evidence="1">
    <location>
        <begin position="12"/>
        <end position="32"/>
    </location>
</feature>
<sequence>MEPNVCSIDRLVRVALGVVLVVVGLVAFLEVIAVGTTAAVGALLVGLVLLGTGTMRLCPLYSLLGVDTCGGQ</sequence>
<evidence type="ECO:0000256" key="1">
    <source>
        <dbReference type="SAM" id="Phobius"/>
    </source>
</evidence>
<evidence type="ECO:0000313" key="4">
    <source>
        <dbReference type="Proteomes" id="UP000250088"/>
    </source>
</evidence>
<feature type="domain" description="Inner membrane protein YgaP-like transmembrane" evidence="2">
    <location>
        <begin position="1"/>
        <end position="70"/>
    </location>
</feature>
<protein>
    <recommendedName>
        <fullName evidence="2">Inner membrane protein YgaP-like transmembrane domain-containing protein</fullName>
    </recommendedName>
</protein>